<evidence type="ECO:0000256" key="13">
    <source>
        <dbReference type="PROSITE-ProRule" id="PRU00267"/>
    </source>
</evidence>
<evidence type="ECO:0000256" key="10">
    <source>
        <dbReference type="ARBA" id="ARBA00023242"/>
    </source>
</evidence>
<dbReference type="OrthoDB" id="6247875at2759"/>
<dbReference type="GO" id="GO:0030154">
    <property type="term" value="P:cell differentiation"/>
    <property type="evidence" value="ECO:0007669"/>
    <property type="project" value="UniProtKB-KW"/>
</dbReference>
<dbReference type="STRING" id="6182.A0A4Z2DW10"/>
<dbReference type="SUPFAM" id="SSF47095">
    <property type="entry name" value="HMG-box"/>
    <property type="match status" value="1"/>
</dbReference>
<proteinExistence type="inferred from homology"/>
<comment type="subcellular location">
    <subcellularLocation>
        <location evidence="1">Nucleus speckle</location>
    </subcellularLocation>
</comment>
<evidence type="ECO:0000256" key="3">
    <source>
        <dbReference type="ARBA" id="ARBA00019052"/>
    </source>
</evidence>
<protein>
    <recommendedName>
        <fullName evidence="3">Sex-determining region Y protein</fullName>
    </recommendedName>
    <alternativeName>
        <fullName evidence="11">Testis-determining factor</fullName>
    </alternativeName>
</protein>
<comment type="function">
    <text evidence="12">Transcriptional regulator that controls a genetic switch in male development. It is necessary and sufficient for initiating male sex determination by directing the development of supporting cell precursors (pre-Sertoli cells) as Sertoli rather than granulosa cells. Involved in different aspects of gene regulation including promoter activation or repression. Binds to the DNA consensus sequence 5'-[AT]AACAA[AT]-3'. SRY HMG box recognizes DNA by partial intercalation in the minor groove and promotes DNA bending. Also involved in pre-mRNA splicing. In male adult brain involved in the maintenance of motor functions of dopaminergic neurons.</text>
</comment>
<sequence length="466" mass="53342">MSHLTSLRSVENNLIQMNDVHEFSRSNDILPPVSNILMPSNLYNMSTNSKHQINSCYSPFDTSIPLSSSSSNCIESDLINKDLTKSSCIIYDLRNQGENSRIQQQQQQQLNCTHYLDDHKQSLEKYPCRQLVISESSLLPSTLSTSSILLSSSSSATASSSSSEIPLQSNLNSNHFILYNNAVDNERIKRPMNAFMVWSRLQRRKMAEENPKLHNSEISKQLGYLWKSLTNTDKIPFIEEANRLRDCHMRRYPNYKYCPRRKRKQPTNKVALQHKVKTTSELPLGLVLYPTHSDYFQATKLTRVSKVITQPSYKQRIPVVAPTMRSYEITPDANICVNEMNLKPESLILASQMNVMPMHNKPLSNVYTPIPNIVVDNSTTYFQSTDAIYNPNIKHFSNNVFPNANNRNNTTNYPDPKEFFTDYNASQPTTSNDISSYNNDYSNYATLHSPETFSSFLDSVDLETFF</sequence>
<dbReference type="CDD" id="cd22028">
    <property type="entry name" value="HMG-box_SoxA_SoxB_SoxG"/>
    <property type="match status" value="1"/>
</dbReference>
<organism evidence="15 16">
    <name type="scientific">Schistosoma japonicum</name>
    <name type="common">Blood fluke</name>
    <dbReference type="NCBI Taxonomy" id="6182"/>
    <lineage>
        <taxon>Eukaryota</taxon>
        <taxon>Metazoa</taxon>
        <taxon>Spiralia</taxon>
        <taxon>Lophotrochozoa</taxon>
        <taxon>Platyhelminthes</taxon>
        <taxon>Trematoda</taxon>
        <taxon>Digenea</taxon>
        <taxon>Strigeidida</taxon>
        <taxon>Schistosomatoidea</taxon>
        <taxon>Schistosomatidae</taxon>
        <taxon>Schistosoma</taxon>
    </lineage>
</organism>
<evidence type="ECO:0000256" key="1">
    <source>
        <dbReference type="ARBA" id="ARBA00004324"/>
    </source>
</evidence>
<gene>
    <name evidence="15" type="ORF">EWB00_003385</name>
</gene>
<dbReference type="GO" id="GO:0005516">
    <property type="term" value="F:calmodulin binding"/>
    <property type="evidence" value="ECO:0007669"/>
    <property type="project" value="UniProtKB-KW"/>
</dbReference>
<evidence type="ECO:0000256" key="11">
    <source>
        <dbReference type="ARBA" id="ARBA00032498"/>
    </source>
</evidence>
<evidence type="ECO:0000256" key="2">
    <source>
        <dbReference type="ARBA" id="ARBA00005998"/>
    </source>
</evidence>
<feature type="domain" description="HMG box" evidence="14">
    <location>
        <begin position="188"/>
        <end position="256"/>
    </location>
</feature>
<evidence type="ECO:0000256" key="5">
    <source>
        <dbReference type="ARBA" id="ARBA00022860"/>
    </source>
</evidence>
<dbReference type="PROSITE" id="PS50118">
    <property type="entry name" value="HMG_BOX_2"/>
    <property type="match status" value="1"/>
</dbReference>
<dbReference type="FunFam" id="1.10.30.10:FF:000002">
    <property type="entry name" value="transcription factor Sox-2"/>
    <property type="match status" value="1"/>
</dbReference>
<keyword evidence="8" id="KW-0010">Activator</keyword>
<evidence type="ECO:0000256" key="7">
    <source>
        <dbReference type="ARBA" id="ARBA00023125"/>
    </source>
</evidence>
<evidence type="ECO:0000313" key="16">
    <source>
        <dbReference type="Proteomes" id="UP000311919"/>
    </source>
</evidence>
<dbReference type="InterPro" id="IPR050140">
    <property type="entry name" value="SRY-related_HMG-box_TF-like"/>
</dbReference>
<evidence type="ECO:0000256" key="4">
    <source>
        <dbReference type="ARBA" id="ARBA00022782"/>
    </source>
</evidence>
<evidence type="ECO:0000313" key="15">
    <source>
        <dbReference type="EMBL" id="TNN20639.1"/>
    </source>
</evidence>
<keyword evidence="16" id="KW-1185">Reference proteome</keyword>
<dbReference type="GO" id="GO:0001228">
    <property type="term" value="F:DNA-binding transcription activator activity, RNA polymerase II-specific"/>
    <property type="evidence" value="ECO:0007669"/>
    <property type="project" value="TreeGrafter"/>
</dbReference>
<dbReference type="AlphaFoldDB" id="A0A4Z2DW10"/>
<evidence type="ECO:0000256" key="12">
    <source>
        <dbReference type="ARBA" id="ARBA00045821"/>
    </source>
</evidence>
<dbReference type="PANTHER" id="PTHR10270:SF161">
    <property type="entry name" value="SEX-DETERMINING REGION Y PROTEIN"/>
    <property type="match status" value="1"/>
</dbReference>
<dbReference type="GO" id="GO:0000978">
    <property type="term" value="F:RNA polymerase II cis-regulatory region sequence-specific DNA binding"/>
    <property type="evidence" value="ECO:0007669"/>
    <property type="project" value="TreeGrafter"/>
</dbReference>
<dbReference type="SMART" id="SM00398">
    <property type="entry name" value="HMG"/>
    <property type="match status" value="1"/>
</dbReference>
<dbReference type="InterPro" id="IPR009071">
    <property type="entry name" value="HMG_box_dom"/>
</dbReference>
<dbReference type="GO" id="GO:0016607">
    <property type="term" value="C:nuclear speck"/>
    <property type="evidence" value="ECO:0007669"/>
    <property type="project" value="UniProtKB-SubCell"/>
</dbReference>
<dbReference type="PANTHER" id="PTHR10270">
    <property type="entry name" value="SOX TRANSCRIPTION FACTOR"/>
    <property type="match status" value="1"/>
</dbReference>
<accession>A0A4Z2DW10</accession>
<keyword evidence="7 13" id="KW-0238">DNA-binding</keyword>
<keyword evidence="9" id="KW-0804">Transcription</keyword>
<keyword evidence="6" id="KW-0726">Sexual differentiation</keyword>
<reference evidence="15 16" key="1">
    <citation type="submission" date="2019-03" db="EMBL/GenBank/DDBJ databases">
        <title>An improved genome assembly of the fluke Schistosoma japonicum.</title>
        <authorList>
            <person name="Hu W."/>
            <person name="Luo F."/>
            <person name="Yin M."/>
            <person name="Mo X."/>
            <person name="Sun C."/>
            <person name="Wu Q."/>
            <person name="Zhu B."/>
            <person name="Xiang M."/>
            <person name="Wang J."/>
            <person name="Wang Y."/>
            <person name="Zhang T."/>
            <person name="Xu B."/>
            <person name="Zheng H."/>
            <person name="Feng Z."/>
        </authorList>
    </citation>
    <scope>NUCLEOTIDE SEQUENCE [LARGE SCALE GENOMIC DNA]</scope>
    <source>
        <strain evidence="15">HuSjv2</strain>
        <tissue evidence="15">Worms</tissue>
    </source>
</reference>
<evidence type="ECO:0000256" key="8">
    <source>
        <dbReference type="ARBA" id="ARBA00023159"/>
    </source>
</evidence>
<keyword evidence="5" id="KW-0112">Calmodulin-binding</keyword>
<comment type="caution">
    <text evidence="15">The sequence shown here is derived from an EMBL/GenBank/DDBJ whole genome shotgun (WGS) entry which is preliminary data.</text>
</comment>
<dbReference type="Proteomes" id="UP000311919">
    <property type="component" value="Unassembled WGS sequence"/>
</dbReference>
<name>A0A4Z2DW10_SCHJA</name>
<comment type="similarity">
    <text evidence="2">Belongs to the SRY family.</text>
</comment>
<dbReference type="InterPro" id="IPR036910">
    <property type="entry name" value="HMG_box_dom_sf"/>
</dbReference>
<dbReference type="Gene3D" id="1.10.30.10">
    <property type="entry name" value="High mobility group box domain"/>
    <property type="match status" value="1"/>
</dbReference>
<keyword evidence="4" id="KW-0221">Differentiation</keyword>
<feature type="DNA-binding region" description="HMG box" evidence="13">
    <location>
        <begin position="188"/>
        <end position="256"/>
    </location>
</feature>
<dbReference type="GO" id="GO:0007548">
    <property type="term" value="P:sex differentiation"/>
    <property type="evidence" value="ECO:0007669"/>
    <property type="project" value="UniProtKB-KW"/>
</dbReference>
<evidence type="ECO:0000256" key="6">
    <source>
        <dbReference type="ARBA" id="ARBA00022928"/>
    </source>
</evidence>
<dbReference type="Pfam" id="PF00505">
    <property type="entry name" value="HMG_box"/>
    <property type="match status" value="1"/>
</dbReference>
<keyword evidence="10 13" id="KW-0539">Nucleus</keyword>
<evidence type="ECO:0000259" key="14">
    <source>
        <dbReference type="PROSITE" id="PS50118"/>
    </source>
</evidence>
<dbReference type="EMBL" id="SKCS01000021">
    <property type="protein sequence ID" value="TNN20639.1"/>
    <property type="molecule type" value="Genomic_DNA"/>
</dbReference>
<evidence type="ECO:0000256" key="9">
    <source>
        <dbReference type="ARBA" id="ARBA00023163"/>
    </source>
</evidence>